<accession>E4L9S9</accession>
<protein>
    <submittedName>
        <fullName evidence="5">Hep/Hag repeat protein</fullName>
    </submittedName>
</protein>
<dbReference type="eggNOG" id="COG5295">
    <property type="taxonomic scope" value="Bacteria"/>
</dbReference>
<feature type="domain" description="Trimeric autotransporter adhesin YadA-like head" evidence="2">
    <location>
        <begin position="580"/>
        <end position="602"/>
    </location>
</feature>
<dbReference type="Proteomes" id="UP000004594">
    <property type="component" value="Unassembled WGS sequence"/>
</dbReference>
<dbReference type="RefSeq" id="WP_007554762.1">
    <property type="nucleotide sequence ID" value="NZ_AENT01000024.1"/>
</dbReference>
<dbReference type="InterPro" id="IPR008640">
    <property type="entry name" value="Adhesin_Head_dom"/>
</dbReference>
<dbReference type="GO" id="GO:0019867">
    <property type="term" value="C:outer membrane"/>
    <property type="evidence" value="ECO:0007669"/>
    <property type="project" value="InterPro"/>
</dbReference>
<name>E4L9S9_9FIRM</name>
<evidence type="ECO:0000313" key="5">
    <source>
        <dbReference type="EMBL" id="EFR42491.1"/>
    </source>
</evidence>
<feature type="domain" description="Trimeric autotransporter adhesin YadA-like head" evidence="2">
    <location>
        <begin position="607"/>
        <end position="629"/>
    </location>
</feature>
<feature type="region of interest" description="Disordered" evidence="1">
    <location>
        <begin position="90"/>
        <end position="118"/>
    </location>
</feature>
<dbReference type="AlphaFoldDB" id="E4L9S9"/>
<evidence type="ECO:0000313" key="6">
    <source>
        <dbReference type="Proteomes" id="UP000004594"/>
    </source>
</evidence>
<feature type="non-terminal residue" evidence="5">
    <location>
        <position position="637"/>
    </location>
</feature>
<feature type="region of interest" description="Disordered" evidence="1">
    <location>
        <begin position="482"/>
        <end position="505"/>
    </location>
</feature>
<feature type="domain" description="Trimeric autotransporter adhesin YadA-like head" evidence="2">
    <location>
        <begin position="550"/>
        <end position="574"/>
    </location>
</feature>
<feature type="compositionally biased region" description="Polar residues" evidence="1">
    <location>
        <begin position="90"/>
        <end position="102"/>
    </location>
</feature>
<gene>
    <name evidence="5" type="ORF">HMPREF9220_0510</name>
</gene>
<sequence>MNRVYKLIWNNARNMYIAVSEIAKSHRKETLRGGKKTAAIFLAALYLCGTGFAANTVQAESNSPVLTDEQKNEIVDKVLEKLNNKTEQNKTNSVKYISVNSGNKEKKPADDSDNSKNDGAYGANSVAIGRSAKAAGQFSIALGFQSKAWNEASLSIGRGATTFNQSALAIGHEATALHIRGTAVGYYAVAGRSSIAVGPNGQALGMASVSLGEGSYVGDISFREAYKKRNNVPYYYINEVIAKDTEKWENYKNKFKEELKDLSESDAKVKLIALIMSDLNKEVKFSTAIGNQSIVGVSFGTALGFGSRVNSEKAVALGADSLAERSGNPVGYVLGEANSTLDEVITSVGLKDKYDDLKGKTDPDLPTYNELKKRYKEAVKPDDEKQALKDLKNWEKTHEEFLKNLNERKNFEGTWKGSSGVVSVGNKKTGMTRQITGVAAGSEDTDAVNVAQLKALNTKVDNNIKSITNLTTKVEKGGIKYFSVNPDNNKRTKPAKGSDNSKNDGAYGENSVAIGAFAEAADANTLALGWSVKALGQDSLALGTMVYSYGRNSNAVGNQAAALGEESSAFGNQAKAMDMGTTALGNNAMAIQNGSTAVGYQSLSTVSSTSMGTNSFALGQASLALGQRSYIGDTTFR</sequence>
<dbReference type="InterPro" id="IPR008635">
    <property type="entry name" value="Coiled_stalk_dom"/>
</dbReference>
<proteinExistence type="predicted"/>
<reference evidence="5 6" key="1">
    <citation type="submission" date="2010-11" db="EMBL/GenBank/DDBJ databases">
        <authorList>
            <person name="Durkin A.S."/>
            <person name="Madupu R."/>
            <person name="Torralba M."/>
            <person name="Gillis M."/>
            <person name="Methe B."/>
            <person name="Sutton G."/>
            <person name="Nelson K.E."/>
        </authorList>
    </citation>
    <scope>NUCLEOTIDE SEQUENCE [LARGE SCALE GENOMIC DNA]</scope>
    <source>
        <strain evidence="5 6">UPII 345-E</strain>
    </source>
</reference>
<evidence type="ECO:0000259" key="3">
    <source>
        <dbReference type="Pfam" id="PF05662"/>
    </source>
</evidence>
<dbReference type="Pfam" id="PF05658">
    <property type="entry name" value="YadA_head"/>
    <property type="match status" value="7"/>
</dbReference>
<feature type="domain" description="Trimeric autotransporter adhesin YadA-like head" evidence="2">
    <location>
        <begin position="506"/>
        <end position="530"/>
    </location>
</feature>
<feature type="domain" description="Trimeric autotransporter adhesin YadA-like head" evidence="2">
    <location>
        <begin position="165"/>
        <end position="188"/>
    </location>
</feature>
<evidence type="ECO:0000259" key="2">
    <source>
        <dbReference type="Pfam" id="PF05658"/>
    </source>
</evidence>
<feature type="domain" description="Trimeric autotransporter adhesin YadA-like head" evidence="2">
    <location>
        <begin position="301"/>
        <end position="321"/>
    </location>
</feature>
<dbReference type="Gene3D" id="2.150.10.10">
    <property type="entry name" value="Serralysin-like metalloprotease, C-terminal"/>
    <property type="match status" value="4"/>
</dbReference>
<dbReference type="InterPro" id="IPR024973">
    <property type="entry name" value="ESPR"/>
</dbReference>
<dbReference type="SUPFAM" id="SSF101967">
    <property type="entry name" value="Adhesin YadA, collagen-binding domain"/>
    <property type="match status" value="3"/>
</dbReference>
<dbReference type="Pfam" id="PF13018">
    <property type="entry name" value="ESPR"/>
    <property type="match status" value="1"/>
</dbReference>
<comment type="caution">
    <text evidence="5">The sequence shown here is derived from an EMBL/GenBank/DDBJ whole genome shotgun (WGS) entry which is preliminary data.</text>
</comment>
<feature type="domain" description="ESPR" evidence="4">
    <location>
        <begin position="1"/>
        <end position="36"/>
    </location>
</feature>
<evidence type="ECO:0000256" key="1">
    <source>
        <dbReference type="SAM" id="MobiDB-lite"/>
    </source>
</evidence>
<dbReference type="InterPro" id="IPR011049">
    <property type="entry name" value="Serralysin-like_metalloprot_C"/>
</dbReference>
<evidence type="ECO:0000259" key="4">
    <source>
        <dbReference type="Pfam" id="PF13018"/>
    </source>
</evidence>
<dbReference type="Pfam" id="PF05662">
    <property type="entry name" value="YadA_stalk"/>
    <property type="match status" value="1"/>
</dbReference>
<dbReference type="CDD" id="cd12820">
    <property type="entry name" value="LbR_YadA-like"/>
    <property type="match status" value="2"/>
</dbReference>
<organism evidence="5 6">
    <name type="scientific">Dialister micraerophilus UPII 345-E</name>
    <dbReference type="NCBI Taxonomy" id="910314"/>
    <lineage>
        <taxon>Bacteria</taxon>
        <taxon>Bacillati</taxon>
        <taxon>Bacillota</taxon>
        <taxon>Negativicutes</taxon>
        <taxon>Veillonellales</taxon>
        <taxon>Veillonellaceae</taxon>
        <taxon>Dialister</taxon>
    </lineage>
</organism>
<dbReference type="EMBL" id="AENT01000024">
    <property type="protein sequence ID" value="EFR42491.1"/>
    <property type="molecule type" value="Genomic_DNA"/>
</dbReference>
<feature type="domain" description="Trimeric autotransporter adhesin YadA-like stalk" evidence="3">
    <location>
        <begin position="434"/>
        <end position="473"/>
    </location>
</feature>
<feature type="domain" description="Trimeric autotransporter adhesin YadA-like head" evidence="2">
    <location>
        <begin position="120"/>
        <end position="146"/>
    </location>
</feature>
<feature type="compositionally biased region" description="Basic and acidic residues" evidence="1">
    <location>
        <begin position="103"/>
        <end position="116"/>
    </location>
</feature>